<reference evidence="1 2" key="1">
    <citation type="journal article" date="2015" name="Nature">
        <title>rRNA introns, odd ribosomes, and small enigmatic genomes across a large radiation of phyla.</title>
        <authorList>
            <person name="Brown C.T."/>
            <person name="Hug L.A."/>
            <person name="Thomas B.C."/>
            <person name="Sharon I."/>
            <person name="Castelle C.J."/>
            <person name="Singh A."/>
            <person name="Wilkins M.J."/>
            <person name="Williams K.H."/>
            <person name="Banfield J.F."/>
        </authorList>
    </citation>
    <scope>NUCLEOTIDE SEQUENCE [LARGE SCALE GENOMIC DNA]</scope>
</reference>
<dbReference type="EMBL" id="LCIQ01000064">
    <property type="protein sequence ID" value="KKT58121.1"/>
    <property type="molecule type" value="Genomic_DNA"/>
</dbReference>
<protein>
    <submittedName>
        <fullName evidence="1">Uncharacterized protein</fullName>
    </submittedName>
</protein>
<dbReference type="Proteomes" id="UP000034521">
    <property type="component" value="Unassembled WGS sequence"/>
</dbReference>
<comment type="caution">
    <text evidence="1">The sequence shown here is derived from an EMBL/GenBank/DDBJ whole genome shotgun (WGS) entry which is preliminary data.</text>
</comment>
<evidence type="ECO:0000313" key="2">
    <source>
        <dbReference type="Proteomes" id="UP000034521"/>
    </source>
</evidence>
<gene>
    <name evidence="1" type="ORF">UW52_C0064G0004</name>
</gene>
<accession>A0A0G1IFG4</accession>
<sequence length="47" mass="5179">MTETYIYEDKGKRTSLTINHNLGFREASVGDGLVFKHSPDPKGPVTA</sequence>
<dbReference type="AlphaFoldDB" id="A0A0G1IFG4"/>
<organism evidence="1 2">
    <name type="scientific">Candidatus Gottesmanbacteria bacterium GW2011_GWA1_44_24b</name>
    <dbReference type="NCBI Taxonomy" id="1618437"/>
    <lineage>
        <taxon>Bacteria</taxon>
        <taxon>Candidatus Gottesmaniibacteriota</taxon>
    </lineage>
</organism>
<proteinExistence type="predicted"/>
<evidence type="ECO:0000313" key="1">
    <source>
        <dbReference type="EMBL" id="KKT58121.1"/>
    </source>
</evidence>
<name>A0A0G1IFG4_9BACT</name>